<dbReference type="Gene3D" id="3.40.50.620">
    <property type="entry name" value="HUPs"/>
    <property type="match status" value="1"/>
</dbReference>
<keyword evidence="7" id="KW-0067">ATP-binding</keyword>
<dbReference type="GO" id="GO:0006423">
    <property type="term" value="P:cysteinyl-tRNA aminoacylation"/>
    <property type="evidence" value="ECO:0007669"/>
    <property type="project" value="InterPro"/>
</dbReference>
<protein>
    <recommendedName>
        <fullName evidence="2">cysteine--tRNA ligase</fullName>
        <ecNumber evidence="2">6.1.1.16</ecNumber>
    </recommendedName>
    <alternativeName>
        <fullName evidence="10">Cysteinyl-tRNA synthetase</fullName>
    </alternativeName>
</protein>
<dbReference type="AlphaFoldDB" id="A0A1R2BY46"/>
<keyword evidence="5" id="KW-0547">Nucleotide-binding</keyword>
<keyword evidence="8" id="KW-0648">Protein biosynthesis</keyword>
<organism evidence="13 14">
    <name type="scientific">Stentor coeruleus</name>
    <dbReference type="NCBI Taxonomy" id="5963"/>
    <lineage>
        <taxon>Eukaryota</taxon>
        <taxon>Sar</taxon>
        <taxon>Alveolata</taxon>
        <taxon>Ciliophora</taxon>
        <taxon>Postciliodesmatophora</taxon>
        <taxon>Heterotrichea</taxon>
        <taxon>Heterotrichida</taxon>
        <taxon>Stentoridae</taxon>
        <taxon>Stentor</taxon>
    </lineage>
</organism>
<dbReference type="Gene3D" id="1.20.120.1910">
    <property type="entry name" value="Cysteine-tRNA ligase, C-terminal anti-codon recognition domain"/>
    <property type="match status" value="1"/>
</dbReference>
<keyword evidence="9" id="KW-0030">Aminoacyl-tRNA synthetase</keyword>
<evidence type="ECO:0000256" key="4">
    <source>
        <dbReference type="ARBA" id="ARBA00022723"/>
    </source>
</evidence>
<evidence type="ECO:0000256" key="8">
    <source>
        <dbReference type="ARBA" id="ARBA00022917"/>
    </source>
</evidence>
<dbReference type="EC" id="6.1.1.16" evidence="2"/>
<comment type="cofactor">
    <cofactor evidence="1">
        <name>Zn(2+)</name>
        <dbReference type="ChEBI" id="CHEBI:29105"/>
    </cofactor>
</comment>
<evidence type="ECO:0000256" key="3">
    <source>
        <dbReference type="ARBA" id="ARBA00022598"/>
    </source>
</evidence>
<evidence type="ECO:0000256" key="6">
    <source>
        <dbReference type="ARBA" id="ARBA00022833"/>
    </source>
</evidence>
<accession>A0A1R2BY46</accession>
<evidence type="ECO:0000256" key="2">
    <source>
        <dbReference type="ARBA" id="ARBA00012832"/>
    </source>
</evidence>
<evidence type="ECO:0000256" key="7">
    <source>
        <dbReference type="ARBA" id="ARBA00022840"/>
    </source>
</evidence>
<evidence type="ECO:0000313" key="13">
    <source>
        <dbReference type="EMBL" id="OMJ81664.1"/>
    </source>
</evidence>
<dbReference type="PRINTS" id="PR00983">
    <property type="entry name" value="TRNASYNTHCYS"/>
</dbReference>
<dbReference type="OrthoDB" id="438179at2759"/>
<dbReference type="SUPFAM" id="SSF47323">
    <property type="entry name" value="Anticodon-binding domain of a subclass of class I aminoacyl-tRNA synthetases"/>
    <property type="match status" value="1"/>
</dbReference>
<name>A0A1R2BY46_9CILI</name>
<feature type="domain" description="tRNA synthetases class I catalytic" evidence="12">
    <location>
        <begin position="33"/>
        <end position="337"/>
    </location>
</feature>
<dbReference type="Pfam" id="PF01406">
    <property type="entry name" value="tRNA-synt_1e"/>
    <property type="match status" value="1"/>
</dbReference>
<comment type="caution">
    <text evidence="13">The sequence shown here is derived from an EMBL/GenBank/DDBJ whole genome shotgun (WGS) entry which is preliminary data.</text>
</comment>
<keyword evidence="14" id="KW-1185">Reference proteome</keyword>
<dbReference type="CDD" id="cd00672">
    <property type="entry name" value="CysRS_core"/>
    <property type="match status" value="1"/>
</dbReference>
<evidence type="ECO:0000256" key="1">
    <source>
        <dbReference type="ARBA" id="ARBA00001947"/>
    </source>
</evidence>
<evidence type="ECO:0000256" key="9">
    <source>
        <dbReference type="ARBA" id="ARBA00023146"/>
    </source>
</evidence>
<dbReference type="EMBL" id="MPUH01000371">
    <property type="protein sequence ID" value="OMJ81664.1"/>
    <property type="molecule type" value="Genomic_DNA"/>
</dbReference>
<dbReference type="FunFam" id="3.40.50.620:FF:000027">
    <property type="entry name" value="Cysteine--tRNA ligase, cytoplasmic"/>
    <property type="match status" value="1"/>
</dbReference>
<dbReference type="GO" id="GO:0005524">
    <property type="term" value="F:ATP binding"/>
    <property type="evidence" value="ECO:0007669"/>
    <property type="project" value="UniProtKB-KW"/>
</dbReference>
<feature type="region of interest" description="Disordered" evidence="11">
    <location>
        <begin position="561"/>
        <end position="585"/>
    </location>
</feature>
<evidence type="ECO:0000313" key="14">
    <source>
        <dbReference type="Proteomes" id="UP000187209"/>
    </source>
</evidence>
<evidence type="ECO:0000256" key="5">
    <source>
        <dbReference type="ARBA" id="ARBA00022741"/>
    </source>
</evidence>
<dbReference type="PANTHER" id="PTHR10890">
    <property type="entry name" value="CYSTEINYL-TRNA SYNTHETASE"/>
    <property type="match status" value="1"/>
</dbReference>
<evidence type="ECO:0000256" key="10">
    <source>
        <dbReference type="ARBA" id="ARBA00031499"/>
    </source>
</evidence>
<dbReference type="HAMAP" id="MF_00041">
    <property type="entry name" value="Cys_tRNA_synth"/>
    <property type="match status" value="1"/>
</dbReference>
<keyword evidence="3" id="KW-0436">Ligase</keyword>
<dbReference type="InterPro" id="IPR032678">
    <property type="entry name" value="tRNA-synt_1_cat_dom"/>
</dbReference>
<dbReference type="InterPro" id="IPR009080">
    <property type="entry name" value="tRNAsynth_Ia_anticodon-bd"/>
</dbReference>
<dbReference type="NCBIfam" id="TIGR00435">
    <property type="entry name" value="cysS"/>
    <property type="match status" value="1"/>
</dbReference>
<dbReference type="GO" id="GO:0046872">
    <property type="term" value="F:metal ion binding"/>
    <property type="evidence" value="ECO:0007669"/>
    <property type="project" value="UniProtKB-KW"/>
</dbReference>
<dbReference type="GO" id="GO:0004817">
    <property type="term" value="F:cysteine-tRNA ligase activity"/>
    <property type="evidence" value="ECO:0007669"/>
    <property type="project" value="UniProtKB-EC"/>
</dbReference>
<sequence length="600" mass="70252">MSGSWIRPKESTFRTGLKLFNTLTQSKEEFFTSSGDRRVYWYMCGPTVYCDTHMGHARTYITSDVIRRILTDYFGYQVTLCMNITDIDDKIINTSAKLSIPWDEFARNWEEKFFEDMEKVNVRRPDILTRVSEYVPEIITYVDKIIQNNYAYVSNGSVYFDTEFFKKTHNYIKLEPSAQDDVEAMQVAEGNTDVNSTEKKRIQDFALWKKSKAGEPFWQSPYGEGRPGWHIECSVMSSDVLPCPIDIHSGGIDLRFPHHDNEIAQCEAYFECQQWVNYFLHTGHLHIHGRKMSRSLKNFITIKEILKEYTSRQLRMFFLLHKWDGTINYSETSLQESIGKEKQFKEFLMNTTAALRNLSLKTPQKPNEEDRILLRSLENCRVKIHEALCDNLSTDRAIDELSILVNKSNIYLQGHPRYLVLSNIRGYVLKTLEMFGLEYSEDNKTSDFDPLMDILSGYREKVRSAAREKNFAEIFKVSDLIRDADLPKLGIILEDVGKEGSRWKKGNPDEIAIEIERKNKEEEKKRVQEEEKKKKQEEMRLEKEAKMKIKAEEMFRDDPKYSQWDEKGIPTHYADGKPVSKSEGKKLIKLWEKQKALNSN</sequence>
<gene>
    <name evidence="13" type="ORF">SteCoe_17823</name>
</gene>
<dbReference type="InterPro" id="IPR024909">
    <property type="entry name" value="Cys-tRNA/MSH_ligase"/>
</dbReference>
<dbReference type="GO" id="GO:0005737">
    <property type="term" value="C:cytoplasm"/>
    <property type="evidence" value="ECO:0007669"/>
    <property type="project" value="TreeGrafter"/>
</dbReference>
<dbReference type="InterPro" id="IPR015803">
    <property type="entry name" value="Cys-tRNA-ligase"/>
</dbReference>
<dbReference type="SUPFAM" id="SSF52374">
    <property type="entry name" value="Nucleotidylyl transferase"/>
    <property type="match status" value="1"/>
</dbReference>
<feature type="region of interest" description="Disordered" evidence="11">
    <location>
        <begin position="521"/>
        <end position="541"/>
    </location>
</feature>
<proteinExistence type="inferred from homology"/>
<dbReference type="PANTHER" id="PTHR10890:SF3">
    <property type="entry name" value="CYSTEINE--TRNA LIGASE, CYTOPLASMIC"/>
    <property type="match status" value="1"/>
</dbReference>
<evidence type="ECO:0000256" key="11">
    <source>
        <dbReference type="SAM" id="MobiDB-lite"/>
    </source>
</evidence>
<dbReference type="Proteomes" id="UP000187209">
    <property type="component" value="Unassembled WGS sequence"/>
</dbReference>
<evidence type="ECO:0000259" key="12">
    <source>
        <dbReference type="Pfam" id="PF01406"/>
    </source>
</evidence>
<reference evidence="13 14" key="1">
    <citation type="submission" date="2016-11" db="EMBL/GenBank/DDBJ databases">
        <title>The macronuclear genome of Stentor coeruleus: a giant cell with tiny introns.</title>
        <authorList>
            <person name="Slabodnick M."/>
            <person name="Ruby J.G."/>
            <person name="Reiff S.B."/>
            <person name="Swart E.C."/>
            <person name="Gosai S."/>
            <person name="Prabakaran S."/>
            <person name="Witkowska E."/>
            <person name="Larue G.E."/>
            <person name="Fisher S."/>
            <person name="Freeman R.M."/>
            <person name="Gunawardena J."/>
            <person name="Chu W."/>
            <person name="Stover N.A."/>
            <person name="Gregory B.D."/>
            <person name="Nowacki M."/>
            <person name="Derisi J."/>
            <person name="Roy S.W."/>
            <person name="Marshall W.F."/>
            <person name="Sood P."/>
        </authorList>
    </citation>
    <scope>NUCLEOTIDE SEQUENCE [LARGE SCALE GENOMIC DNA]</scope>
    <source>
        <strain evidence="13">WM001</strain>
    </source>
</reference>
<keyword evidence="6" id="KW-0862">Zinc</keyword>
<dbReference type="InterPro" id="IPR014729">
    <property type="entry name" value="Rossmann-like_a/b/a_fold"/>
</dbReference>
<keyword evidence="4" id="KW-0479">Metal-binding</keyword>